<evidence type="ECO:0000313" key="3">
    <source>
        <dbReference type="Proteomes" id="UP001259347"/>
    </source>
</evidence>
<accession>A0ABU1SAF9</accession>
<dbReference type="Proteomes" id="UP001259347">
    <property type="component" value="Unassembled WGS sequence"/>
</dbReference>
<keyword evidence="1" id="KW-0812">Transmembrane</keyword>
<dbReference type="RefSeq" id="WP_310018490.1">
    <property type="nucleotide sequence ID" value="NZ_JAVDUM010000004.1"/>
</dbReference>
<feature type="transmembrane region" description="Helical" evidence="1">
    <location>
        <begin position="119"/>
        <end position="152"/>
    </location>
</feature>
<gene>
    <name evidence="2" type="ORF">J2Y69_001149</name>
</gene>
<comment type="caution">
    <text evidence="2">The sequence shown here is derived from an EMBL/GenBank/DDBJ whole genome shotgun (WGS) entry which is preliminary data.</text>
</comment>
<sequence length="270" mass="27795">MTTITPAYRSSAATARLTFAHVVRAEWLGLHSLRATVTTYVVGGALVLLAIVGMAVAWGFTGSPDAPKIAPPIEMLLSYGLVFAQIVGVLIGAAIYAKEHSTGSLRTQLAAAPRRAMTLLAKAVVVAVATFAWALVVFVLAALGAALVFLLFGGELTINAGPLVQAVLGGALLVALTGVLALGVAALVRSETWAVTLVLAFLLFLPVAIGLLPFEWAPTVNGLLFATASGVLTTPVEVFDGDAIRNVVLTIAWPAAALLGGMAVMTRRDA</sequence>
<keyword evidence="3" id="KW-1185">Reference proteome</keyword>
<feature type="transmembrane region" description="Helical" evidence="1">
    <location>
        <begin position="37"/>
        <end position="60"/>
    </location>
</feature>
<feature type="transmembrane region" description="Helical" evidence="1">
    <location>
        <begin position="195"/>
        <end position="214"/>
    </location>
</feature>
<keyword evidence="1" id="KW-0472">Membrane</keyword>
<protein>
    <submittedName>
        <fullName evidence="2">ABC-2 type transport system permease protein</fullName>
    </submittedName>
</protein>
<feature type="transmembrane region" description="Helical" evidence="1">
    <location>
        <begin position="164"/>
        <end position="188"/>
    </location>
</feature>
<dbReference type="EMBL" id="JAVDUM010000004">
    <property type="protein sequence ID" value="MDR6866556.1"/>
    <property type="molecule type" value="Genomic_DNA"/>
</dbReference>
<keyword evidence="1" id="KW-1133">Transmembrane helix</keyword>
<reference evidence="2 3" key="1">
    <citation type="submission" date="2023-07" db="EMBL/GenBank/DDBJ databases">
        <title>Sorghum-associated microbial communities from plants grown in Nebraska, USA.</title>
        <authorList>
            <person name="Schachtman D."/>
        </authorList>
    </citation>
    <scope>NUCLEOTIDE SEQUENCE [LARGE SCALE GENOMIC DNA]</scope>
    <source>
        <strain evidence="2 3">2980</strain>
    </source>
</reference>
<proteinExistence type="predicted"/>
<feature type="transmembrane region" description="Helical" evidence="1">
    <location>
        <begin position="243"/>
        <end position="265"/>
    </location>
</feature>
<organism evidence="2 3">
    <name type="scientific">Microbacterium resistens</name>
    <dbReference type="NCBI Taxonomy" id="156977"/>
    <lineage>
        <taxon>Bacteria</taxon>
        <taxon>Bacillati</taxon>
        <taxon>Actinomycetota</taxon>
        <taxon>Actinomycetes</taxon>
        <taxon>Micrococcales</taxon>
        <taxon>Microbacteriaceae</taxon>
        <taxon>Microbacterium</taxon>
    </lineage>
</organism>
<name>A0ABU1SAF9_9MICO</name>
<evidence type="ECO:0000256" key="1">
    <source>
        <dbReference type="SAM" id="Phobius"/>
    </source>
</evidence>
<evidence type="ECO:0000313" key="2">
    <source>
        <dbReference type="EMBL" id="MDR6866556.1"/>
    </source>
</evidence>
<feature type="transmembrane region" description="Helical" evidence="1">
    <location>
        <begin position="76"/>
        <end position="98"/>
    </location>
</feature>